<sequence length="351" mass="39390">MHDQDFLADSLLVFLMRMGLKWTEERSVSSPLIHPGLSFVEESSGSAMVASSWPGSMIRGASKKARLVTADLKSMSSPFYKITPDEFYPNYISFAAVLEAESAFLVLLFFTAKVHTQQYQKQQGNSTAILTRSCKFGMFDPQGRALLIDRQQHFCVARFCSTTIDPDTSSIDRYSLTTVDRQNHLPSTNIFHLTSIDTPSQTSIDTEPREMLAPLILVRDNNGDLHDQEGHLRNAAVLSRTRITQLEHPTVVVVISLLAHAQQYKKQQGNSTAILTRSCKFGTFDPQGSTLLIDLQQHLCVAQFCSTTVDPDTSSLDRYSLTTVDRQHSPSVEQHLSSDIDRYSIPYIDRY</sequence>
<comment type="caution">
    <text evidence="1">The sequence shown here is derived from an EMBL/GenBank/DDBJ whole genome shotgun (WGS) entry which is preliminary data.</text>
</comment>
<gene>
    <name evidence="1" type="ORF">DY000_02014305</name>
</gene>
<evidence type="ECO:0000313" key="2">
    <source>
        <dbReference type="Proteomes" id="UP000266723"/>
    </source>
</evidence>
<keyword evidence="2" id="KW-1185">Reference proteome</keyword>
<proteinExistence type="predicted"/>
<dbReference type="EMBL" id="QGKV02000759">
    <property type="protein sequence ID" value="KAF3562121.1"/>
    <property type="molecule type" value="Genomic_DNA"/>
</dbReference>
<name>A0ABQ7CPZ5_BRACR</name>
<reference evidence="1 2" key="1">
    <citation type="journal article" date="2020" name="BMC Genomics">
        <title>Intraspecific diversification of the crop wild relative Brassica cretica Lam. using demographic model selection.</title>
        <authorList>
            <person name="Kioukis A."/>
            <person name="Michalopoulou V.A."/>
            <person name="Briers L."/>
            <person name="Pirintsos S."/>
            <person name="Studholme D.J."/>
            <person name="Pavlidis P."/>
            <person name="Sarris P.F."/>
        </authorList>
    </citation>
    <scope>NUCLEOTIDE SEQUENCE [LARGE SCALE GENOMIC DNA]</scope>
    <source>
        <strain evidence="2">cv. PFS-1207/04</strain>
    </source>
</reference>
<organism evidence="1 2">
    <name type="scientific">Brassica cretica</name>
    <name type="common">Mustard</name>
    <dbReference type="NCBI Taxonomy" id="69181"/>
    <lineage>
        <taxon>Eukaryota</taxon>
        <taxon>Viridiplantae</taxon>
        <taxon>Streptophyta</taxon>
        <taxon>Embryophyta</taxon>
        <taxon>Tracheophyta</taxon>
        <taxon>Spermatophyta</taxon>
        <taxon>Magnoliopsida</taxon>
        <taxon>eudicotyledons</taxon>
        <taxon>Gunneridae</taxon>
        <taxon>Pentapetalae</taxon>
        <taxon>rosids</taxon>
        <taxon>malvids</taxon>
        <taxon>Brassicales</taxon>
        <taxon>Brassicaceae</taxon>
        <taxon>Brassiceae</taxon>
        <taxon>Brassica</taxon>
    </lineage>
</organism>
<dbReference type="Proteomes" id="UP000266723">
    <property type="component" value="Unassembled WGS sequence"/>
</dbReference>
<protein>
    <submittedName>
        <fullName evidence="1">Uncharacterized protein</fullName>
    </submittedName>
</protein>
<accession>A0ABQ7CPZ5</accession>
<evidence type="ECO:0000313" key="1">
    <source>
        <dbReference type="EMBL" id="KAF3562121.1"/>
    </source>
</evidence>